<dbReference type="InterPro" id="IPR056087">
    <property type="entry name" value="DUF7670"/>
</dbReference>
<accession>A0ABS5K5R8</accession>
<organism evidence="3 4">
    <name type="scientific">Carboxylicivirga mesophila</name>
    <dbReference type="NCBI Taxonomy" id="1166478"/>
    <lineage>
        <taxon>Bacteria</taxon>
        <taxon>Pseudomonadati</taxon>
        <taxon>Bacteroidota</taxon>
        <taxon>Bacteroidia</taxon>
        <taxon>Marinilabiliales</taxon>
        <taxon>Marinilabiliaceae</taxon>
        <taxon>Carboxylicivirga</taxon>
    </lineage>
</organism>
<keyword evidence="1" id="KW-0812">Transmembrane</keyword>
<reference evidence="3 4" key="1">
    <citation type="journal article" date="2014" name="Int. J. Syst. Evol. Microbiol.">
        <title>Carboxylicivirga gen. nov. in the family Marinilabiliaceae with two novel species, Carboxylicivirga mesophila sp. nov. and Carboxylicivirga taeanensis sp. nov., and reclassification of Cytophaga fermentans as Saccharicrinis fermentans gen. nov., comb. nov.</title>
        <authorList>
            <person name="Yang S.H."/>
            <person name="Seo H.S."/>
            <person name="Woo J.H."/>
            <person name="Oh H.M."/>
            <person name="Jang H."/>
            <person name="Lee J.H."/>
            <person name="Kim S.J."/>
            <person name="Kwon K.K."/>
        </authorList>
    </citation>
    <scope>NUCLEOTIDE SEQUENCE [LARGE SCALE GENOMIC DNA]</scope>
    <source>
        <strain evidence="3 4">JCM 18290</strain>
    </source>
</reference>
<keyword evidence="1" id="KW-1133">Transmembrane helix</keyword>
<evidence type="ECO:0000313" key="3">
    <source>
        <dbReference type="EMBL" id="MBS2209866.1"/>
    </source>
</evidence>
<dbReference type="RefSeq" id="WP_212223726.1">
    <property type="nucleotide sequence ID" value="NZ_JAGUCN010000001.1"/>
</dbReference>
<dbReference type="Proteomes" id="UP000721861">
    <property type="component" value="Unassembled WGS sequence"/>
</dbReference>
<feature type="transmembrane region" description="Helical" evidence="1">
    <location>
        <begin position="68"/>
        <end position="86"/>
    </location>
</feature>
<name>A0ABS5K5R8_9BACT</name>
<comment type="caution">
    <text evidence="3">The sequence shown here is derived from an EMBL/GenBank/DDBJ whole genome shotgun (WGS) entry which is preliminary data.</text>
</comment>
<feature type="transmembrane region" description="Helical" evidence="1">
    <location>
        <begin position="43"/>
        <end position="62"/>
    </location>
</feature>
<protein>
    <recommendedName>
        <fullName evidence="2">DUF7670 domain-containing protein</fullName>
    </recommendedName>
</protein>
<gene>
    <name evidence="3" type="ORF">KEM09_00515</name>
</gene>
<feature type="transmembrane region" description="Helical" evidence="1">
    <location>
        <begin position="12"/>
        <end position="31"/>
    </location>
</feature>
<dbReference type="EMBL" id="JAGUCN010000001">
    <property type="protein sequence ID" value="MBS2209866.1"/>
    <property type="molecule type" value="Genomic_DNA"/>
</dbReference>
<evidence type="ECO:0000256" key="1">
    <source>
        <dbReference type="SAM" id="Phobius"/>
    </source>
</evidence>
<feature type="transmembrane region" description="Helical" evidence="1">
    <location>
        <begin position="98"/>
        <end position="121"/>
    </location>
</feature>
<dbReference type="Pfam" id="PF24709">
    <property type="entry name" value="DUF7670"/>
    <property type="match status" value="1"/>
</dbReference>
<feature type="domain" description="DUF7670" evidence="2">
    <location>
        <begin position="1"/>
        <end position="126"/>
    </location>
</feature>
<keyword evidence="1" id="KW-0472">Membrane</keyword>
<sequence>MTKTGEILYWTPRFLCMVAIVVISMLTFEAFKPEFSSWHQLRTFFMQMVPSFALVLLLVFAWRRELAGGTIFIIIGAIMAFFVYKYHYHLSHSFIKSIWRVIIMAFPLCLTGCLFVMHYFYKRKRGNLIH</sequence>
<keyword evidence="4" id="KW-1185">Reference proteome</keyword>
<evidence type="ECO:0000313" key="4">
    <source>
        <dbReference type="Proteomes" id="UP000721861"/>
    </source>
</evidence>
<evidence type="ECO:0000259" key="2">
    <source>
        <dbReference type="Pfam" id="PF24709"/>
    </source>
</evidence>
<proteinExistence type="predicted"/>